<evidence type="ECO:0008006" key="3">
    <source>
        <dbReference type="Google" id="ProtNLM"/>
    </source>
</evidence>
<accession>A0A067JJI1</accession>
<protein>
    <recommendedName>
        <fullName evidence="3">HMA domain-containing protein</fullName>
    </recommendedName>
</protein>
<reference evidence="1 2" key="1">
    <citation type="journal article" date="2014" name="PLoS ONE">
        <title>Global Analysis of Gene Expression Profiles in Physic Nut (Jatropha curcas L.) Seedlings Exposed to Salt Stress.</title>
        <authorList>
            <person name="Zhang L."/>
            <person name="Zhang C."/>
            <person name="Wu P."/>
            <person name="Chen Y."/>
            <person name="Li M."/>
            <person name="Jiang H."/>
            <person name="Wu G."/>
        </authorList>
    </citation>
    <scope>NUCLEOTIDE SEQUENCE [LARGE SCALE GENOMIC DNA]</scope>
    <source>
        <strain evidence="2">cv. GZQX0401</strain>
        <tissue evidence="1">Young leaves</tissue>
    </source>
</reference>
<gene>
    <name evidence="1" type="ORF">JCGZ_01710</name>
</gene>
<dbReference type="AlphaFoldDB" id="A0A067JJI1"/>
<dbReference type="PANTHER" id="PTHR46371">
    <property type="entry name" value="OS04G0464100 PROTEIN"/>
    <property type="match status" value="1"/>
</dbReference>
<evidence type="ECO:0000313" key="2">
    <source>
        <dbReference type="Proteomes" id="UP000027138"/>
    </source>
</evidence>
<name>A0A067JJI1_JATCU</name>
<dbReference type="STRING" id="180498.A0A067JJI1"/>
<proteinExistence type="predicted"/>
<dbReference type="Proteomes" id="UP000027138">
    <property type="component" value="Unassembled WGS sequence"/>
</dbReference>
<dbReference type="InterPro" id="IPR044296">
    <property type="entry name" value="HIPP46"/>
</dbReference>
<dbReference type="Gene3D" id="3.30.70.100">
    <property type="match status" value="1"/>
</dbReference>
<organism evidence="1 2">
    <name type="scientific">Jatropha curcas</name>
    <name type="common">Barbados nut</name>
    <dbReference type="NCBI Taxonomy" id="180498"/>
    <lineage>
        <taxon>Eukaryota</taxon>
        <taxon>Viridiplantae</taxon>
        <taxon>Streptophyta</taxon>
        <taxon>Embryophyta</taxon>
        <taxon>Tracheophyta</taxon>
        <taxon>Spermatophyta</taxon>
        <taxon>Magnoliopsida</taxon>
        <taxon>eudicotyledons</taxon>
        <taxon>Gunneridae</taxon>
        <taxon>Pentapetalae</taxon>
        <taxon>rosids</taxon>
        <taxon>fabids</taxon>
        <taxon>Malpighiales</taxon>
        <taxon>Euphorbiaceae</taxon>
        <taxon>Crotonoideae</taxon>
        <taxon>Jatropheae</taxon>
        <taxon>Jatropha</taxon>
    </lineage>
</organism>
<dbReference type="EMBL" id="KK915311">
    <property type="protein sequence ID" value="KDP22988.1"/>
    <property type="molecule type" value="Genomic_DNA"/>
</dbReference>
<dbReference type="OrthoDB" id="692882at2759"/>
<evidence type="ECO:0000313" key="1">
    <source>
        <dbReference type="EMBL" id="KDP22988.1"/>
    </source>
</evidence>
<sequence length="134" mass="14480">MKQKMVIRVCMNGDKSRSKALQIAVGIYGVESAALGEKDKNQLEVIGEGVDPVKLTASLRKKMAKPNLLSCVLPDNRMGYAELISVSAVGEKKEEPKKFEAPVVVSCGGSVPLPQYKYVCYGDPDPYPSSCSIL</sequence>
<keyword evidence="2" id="KW-1185">Reference proteome</keyword>